<keyword evidence="7 9" id="KW-0503">Monooxygenase</keyword>
<dbReference type="GO" id="GO:0016705">
    <property type="term" value="F:oxidoreductase activity, acting on paired donors, with incorporation or reduction of molecular oxygen"/>
    <property type="evidence" value="ECO:0007669"/>
    <property type="project" value="InterPro"/>
</dbReference>
<dbReference type="HOGENOM" id="CLU_001570_2_3_1"/>
<dbReference type="InterPro" id="IPR050364">
    <property type="entry name" value="Cytochrome_P450_fung"/>
</dbReference>
<comment type="cofactor">
    <cofactor evidence="1 8">
        <name>heme</name>
        <dbReference type="ChEBI" id="CHEBI:30413"/>
    </cofactor>
</comment>
<dbReference type="InterPro" id="IPR017972">
    <property type="entry name" value="Cyt_P450_CS"/>
</dbReference>
<dbReference type="SUPFAM" id="SSF48264">
    <property type="entry name" value="Cytochrome P450"/>
    <property type="match status" value="1"/>
</dbReference>
<dbReference type="PANTHER" id="PTHR46300">
    <property type="entry name" value="P450, PUTATIVE (EUROFUNG)-RELATED-RELATED"/>
    <property type="match status" value="1"/>
</dbReference>
<dbReference type="GO" id="GO:0005506">
    <property type="term" value="F:iron ion binding"/>
    <property type="evidence" value="ECO:0007669"/>
    <property type="project" value="InterPro"/>
</dbReference>
<evidence type="ECO:0000256" key="1">
    <source>
        <dbReference type="ARBA" id="ARBA00001971"/>
    </source>
</evidence>
<comment type="caution">
    <text evidence="10">The sequence shown here is derived from an EMBL/GenBank/DDBJ whole genome shotgun (WGS) entry which is preliminary data.</text>
</comment>
<dbReference type="PRINTS" id="PR00385">
    <property type="entry name" value="P450"/>
</dbReference>
<dbReference type="InterPro" id="IPR002403">
    <property type="entry name" value="Cyt_P450_E_grp-IV"/>
</dbReference>
<dbReference type="CDD" id="cd11065">
    <property type="entry name" value="CYP64-like"/>
    <property type="match status" value="1"/>
</dbReference>
<evidence type="ECO:0000256" key="8">
    <source>
        <dbReference type="PIRSR" id="PIRSR602403-1"/>
    </source>
</evidence>
<dbReference type="OrthoDB" id="2789670at2759"/>
<sequence length="502" mass="56461">MHRLLRRARFPLPPGPKPLPFIGNLLDVPKSFEWVTFAAWSKLFQRDIVSVNVLGTPMIILNSPQAASDLFEKRSNIYSSRPTGFLVMLTKLMGWNRIFILFPYGKGLVESRKLTHQGFNAKDTSQYKPPIRNSVRIFLQNLLNVHDSAISRELAEMLRYMLGTISLSVIYGISAEPIEKGDPFIATANRAMDGFNAAAIPGRFLVDFLPALKYIPSWLPGAGFRTRANIWREDLTRMINDPFDATQQSMKTGEQLAPSFVSYCMANEGEGEDKKSLVKHAAASLLVGGTDTTVTAMHSFFLAMVCNPDVQVKAQCELDAVVGSDRLPDYEDLDSLPYVRAVVHEVLRWQPVTPLGPLRCTTNYDVYRGYYIPKGCTVVANVWAFLHDESTYGPYPETFNPDRWLTERGDLNPDIPEPLAQFGYGRRKCPGEHIAMTMLYIGVASVLHAFHIKKAVDERGNEVTPTQEYLSMFQNRPADFSCVVKIRSRAHEQAIWEATAVE</sequence>
<accession>V2XAB4</accession>
<feature type="binding site" description="axial binding residue" evidence="8">
    <location>
        <position position="429"/>
    </location>
    <ligand>
        <name>heme</name>
        <dbReference type="ChEBI" id="CHEBI:30413"/>
    </ligand>
    <ligandPart>
        <name>Fe</name>
        <dbReference type="ChEBI" id="CHEBI:18248"/>
    </ligandPart>
</feature>
<evidence type="ECO:0000256" key="5">
    <source>
        <dbReference type="ARBA" id="ARBA00023002"/>
    </source>
</evidence>
<dbReference type="Gene3D" id="1.10.630.10">
    <property type="entry name" value="Cytochrome P450"/>
    <property type="match status" value="1"/>
</dbReference>
<keyword evidence="11" id="KW-1185">Reference proteome</keyword>
<name>V2XAB4_MONRO</name>
<dbReference type="PROSITE" id="PS00086">
    <property type="entry name" value="CYTOCHROME_P450"/>
    <property type="match status" value="1"/>
</dbReference>
<keyword evidence="4 8" id="KW-0479">Metal-binding</keyword>
<keyword evidence="6 8" id="KW-0408">Iron</keyword>
<evidence type="ECO:0000256" key="2">
    <source>
        <dbReference type="ARBA" id="ARBA00010617"/>
    </source>
</evidence>
<dbReference type="PANTHER" id="PTHR46300:SF7">
    <property type="entry name" value="P450, PUTATIVE (EUROFUNG)-RELATED"/>
    <property type="match status" value="1"/>
</dbReference>
<dbReference type="AlphaFoldDB" id="V2XAB4"/>
<dbReference type="InterPro" id="IPR036396">
    <property type="entry name" value="Cyt_P450_sf"/>
</dbReference>
<reference evidence="10 11" key="1">
    <citation type="journal article" date="2014" name="BMC Genomics">
        <title>Genome and secretome analysis of the hemibiotrophic fungal pathogen, Moniliophthora roreri, which causes frosty pod rot disease of cacao: mechanisms of the biotrophic and necrotrophic phases.</title>
        <authorList>
            <person name="Meinhardt L.W."/>
            <person name="Costa G.G.L."/>
            <person name="Thomazella D.P.T."/>
            <person name="Teixeira P.J.P.L."/>
            <person name="Carazzolle M.F."/>
            <person name="Schuster S.C."/>
            <person name="Carlson J.E."/>
            <person name="Guiltinan M.J."/>
            <person name="Mieczkowski P."/>
            <person name="Farmer A."/>
            <person name="Ramaraj T."/>
            <person name="Crozier J."/>
            <person name="Davis R.E."/>
            <person name="Shao J."/>
            <person name="Melnick R.L."/>
            <person name="Pereira G.A.G."/>
            <person name="Bailey B.A."/>
        </authorList>
    </citation>
    <scope>NUCLEOTIDE SEQUENCE [LARGE SCALE GENOMIC DNA]</scope>
    <source>
        <strain evidence="10 11">MCA 2997</strain>
    </source>
</reference>
<protein>
    <submittedName>
        <fullName evidence="10">Cytochrome p450</fullName>
    </submittedName>
</protein>
<organism evidence="10 11">
    <name type="scientific">Moniliophthora roreri (strain MCA 2997)</name>
    <name type="common">Cocoa frosty pod rot fungus</name>
    <name type="synonym">Crinipellis roreri</name>
    <dbReference type="NCBI Taxonomy" id="1381753"/>
    <lineage>
        <taxon>Eukaryota</taxon>
        <taxon>Fungi</taxon>
        <taxon>Dikarya</taxon>
        <taxon>Basidiomycota</taxon>
        <taxon>Agaricomycotina</taxon>
        <taxon>Agaricomycetes</taxon>
        <taxon>Agaricomycetidae</taxon>
        <taxon>Agaricales</taxon>
        <taxon>Marasmiineae</taxon>
        <taxon>Marasmiaceae</taxon>
        <taxon>Moniliophthora</taxon>
    </lineage>
</organism>
<evidence type="ECO:0000256" key="6">
    <source>
        <dbReference type="ARBA" id="ARBA00023004"/>
    </source>
</evidence>
<dbReference type="Pfam" id="PF00067">
    <property type="entry name" value="p450"/>
    <property type="match status" value="1"/>
</dbReference>
<evidence type="ECO:0000256" key="4">
    <source>
        <dbReference type="ARBA" id="ARBA00022723"/>
    </source>
</evidence>
<evidence type="ECO:0000256" key="3">
    <source>
        <dbReference type="ARBA" id="ARBA00022617"/>
    </source>
</evidence>
<evidence type="ECO:0000256" key="7">
    <source>
        <dbReference type="ARBA" id="ARBA00023033"/>
    </source>
</evidence>
<dbReference type="GO" id="GO:0020037">
    <property type="term" value="F:heme binding"/>
    <property type="evidence" value="ECO:0007669"/>
    <property type="project" value="InterPro"/>
</dbReference>
<dbReference type="Proteomes" id="UP000017559">
    <property type="component" value="Unassembled WGS sequence"/>
</dbReference>
<gene>
    <name evidence="10" type="ORF">Moror_16154</name>
</gene>
<dbReference type="EMBL" id="AWSO01000561">
    <property type="protein sequence ID" value="ESK89435.1"/>
    <property type="molecule type" value="Genomic_DNA"/>
</dbReference>
<dbReference type="GO" id="GO:0004497">
    <property type="term" value="F:monooxygenase activity"/>
    <property type="evidence" value="ECO:0007669"/>
    <property type="project" value="UniProtKB-KW"/>
</dbReference>
<evidence type="ECO:0000256" key="9">
    <source>
        <dbReference type="RuleBase" id="RU000461"/>
    </source>
</evidence>
<evidence type="ECO:0000313" key="10">
    <source>
        <dbReference type="EMBL" id="ESK89435.1"/>
    </source>
</evidence>
<comment type="similarity">
    <text evidence="2 9">Belongs to the cytochrome P450 family.</text>
</comment>
<keyword evidence="5 9" id="KW-0560">Oxidoreductase</keyword>
<dbReference type="InterPro" id="IPR001128">
    <property type="entry name" value="Cyt_P450"/>
</dbReference>
<proteinExistence type="inferred from homology"/>
<dbReference type="KEGG" id="mrr:Moror_16154"/>
<keyword evidence="3 8" id="KW-0349">Heme</keyword>
<evidence type="ECO:0000313" key="11">
    <source>
        <dbReference type="Proteomes" id="UP000017559"/>
    </source>
</evidence>
<dbReference type="PRINTS" id="PR00465">
    <property type="entry name" value="EP450IV"/>
</dbReference>